<dbReference type="NCBIfam" id="TIGR03725">
    <property type="entry name" value="T6A_YeaZ"/>
    <property type="match status" value="1"/>
</dbReference>
<sequence length="237" mass="26193">MAYFLLIESSTSVCSVALAKDGELVDLQESSEGQNHAKLLAEFVNEVLKRQNITSDQLSAVAISEGPGSYTGLRIGVSLAKGICYANQIPLIPVSPLQSMCEQVIVRQAELGIESLENTLLIPMMDARRMEVYTASYDSGNHLIKPVSAEIIDEQSFLADLEKQKVLFFGNGADKCKDVIKHANAAFVSDIHTSAQFMCKLAWKAFQKEQFADLAYFEPFYLKDFIAGKPKKNMLNI</sequence>
<reference evidence="2 3" key="1">
    <citation type="submission" date="2018-09" db="EMBL/GenBank/DDBJ databases">
        <title>Genomic Encyclopedia of Archaeal and Bacterial Type Strains, Phase II (KMG-II): from individual species to whole genera.</title>
        <authorList>
            <person name="Goeker M."/>
        </authorList>
    </citation>
    <scope>NUCLEOTIDE SEQUENCE [LARGE SCALE GENOMIC DNA]</scope>
    <source>
        <strain evidence="2 3">DSM 27148</strain>
    </source>
</reference>
<dbReference type="GO" id="GO:0002949">
    <property type="term" value="P:tRNA threonylcarbamoyladenosine modification"/>
    <property type="evidence" value="ECO:0007669"/>
    <property type="project" value="InterPro"/>
</dbReference>
<dbReference type="PANTHER" id="PTHR11735:SF11">
    <property type="entry name" value="TRNA THREONYLCARBAMOYLADENOSINE BIOSYNTHESIS PROTEIN TSAB"/>
    <property type="match status" value="1"/>
</dbReference>
<dbReference type="RefSeq" id="WP_120273123.1">
    <property type="nucleotide sequence ID" value="NZ_RAPN01000001.1"/>
</dbReference>
<dbReference type="CDD" id="cd24032">
    <property type="entry name" value="ASKHA_NBD_TsaB"/>
    <property type="match status" value="1"/>
</dbReference>
<name>A0A419W8R0_9BACT</name>
<dbReference type="InterPro" id="IPR022496">
    <property type="entry name" value="T6A_TsaB"/>
</dbReference>
<dbReference type="PANTHER" id="PTHR11735">
    <property type="entry name" value="TRNA N6-ADENOSINE THREONYLCARBAMOYLTRANSFERASE"/>
    <property type="match status" value="1"/>
</dbReference>
<dbReference type="GO" id="GO:0005829">
    <property type="term" value="C:cytosol"/>
    <property type="evidence" value="ECO:0007669"/>
    <property type="project" value="TreeGrafter"/>
</dbReference>
<protein>
    <submittedName>
        <fullName evidence="2">tRNA threonylcarbamoyladenosine biosynthesis protein TsaB</fullName>
    </submittedName>
</protein>
<evidence type="ECO:0000259" key="1">
    <source>
        <dbReference type="Pfam" id="PF00814"/>
    </source>
</evidence>
<organism evidence="2 3">
    <name type="scientific">Mangrovibacterium diazotrophicum</name>
    <dbReference type="NCBI Taxonomy" id="1261403"/>
    <lineage>
        <taxon>Bacteria</taxon>
        <taxon>Pseudomonadati</taxon>
        <taxon>Bacteroidota</taxon>
        <taxon>Bacteroidia</taxon>
        <taxon>Marinilabiliales</taxon>
        <taxon>Prolixibacteraceae</taxon>
        <taxon>Mangrovibacterium</taxon>
    </lineage>
</organism>
<dbReference type="EMBL" id="RAPN01000001">
    <property type="protein sequence ID" value="RKD91858.1"/>
    <property type="molecule type" value="Genomic_DNA"/>
</dbReference>
<dbReference type="InterPro" id="IPR043129">
    <property type="entry name" value="ATPase_NBD"/>
</dbReference>
<evidence type="ECO:0000313" key="2">
    <source>
        <dbReference type="EMBL" id="RKD91858.1"/>
    </source>
</evidence>
<gene>
    <name evidence="2" type="ORF">BC643_2226</name>
</gene>
<dbReference type="AlphaFoldDB" id="A0A419W8R0"/>
<keyword evidence="3" id="KW-1185">Reference proteome</keyword>
<dbReference type="Pfam" id="PF00814">
    <property type="entry name" value="TsaD"/>
    <property type="match status" value="1"/>
</dbReference>
<feature type="domain" description="Gcp-like" evidence="1">
    <location>
        <begin position="34"/>
        <end position="224"/>
    </location>
</feature>
<comment type="caution">
    <text evidence="2">The sequence shown here is derived from an EMBL/GenBank/DDBJ whole genome shotgun (WGS) entry which is preliminary data.</text>
</comment>
<dbReference type="SUPFAM" id="SSF53067">
    <property type="entry name" value="Actin-like ATPase domain"/>
    <property type="match status" value="2"/>
</dbReference>
<dbReference type="InterPro" id="IPR000905">
    <property type="entry name" value="Gcp-like_dom"/>
</dbReference>
<dbReference type="Gene3D" id="3.30.420.40">
    <property type="match status" value="2"/>
</dbReference>
<evidence type="ECO:0000313" key="3">
    <source>
        <dbReference type="Proteomes" id="UP000283387"/>
    </source>
</evidence>
<dbReference type="OrthoDB" id="9784166at2"/>
<proteinExistence type="predicted"/>
<accession>A0A419W8R0</accession>
<dbReference type="Proteomes" id="UP000283387">
    <property type="component" value="Unassembled WGS sequence"/>
</dbReference>